<dbReference type="InterPro" id="IPR018356">
    <property type="entry name" value="Tscrpt_reg_HTH_DeoR_CS"/>
</dbReference>
<dbReference type="PRINTS" id="PR00037">
    <property type="entry name" value="HTHLACR"/>
</dbReference>
<dbReference type="SUPFAM" id="SSF46785">
    <property type="entry name" value="Winged helix' DNA-binding domain"/>
    <property type="match status" value="1"/>
</dbReference>
<gene>
    <name evidence="5" type="primary">agaR_2</name>
    <name evidence="5" type="ORF">A5CBH24_20860</name>
</gene>
<evidence type="ECO:0000256" key="1">
    <source>
        <dbReference type="ARBA" id="ARBA00023015"/>
    </source>
</evidence>
<evidence type="ECO:0000313" key="5">
    <source>
        <dbReference type="EMBL" id="BBL04773.1"/>
    </source>
</evidence>
<dbReference type="PROSITE" id="PS00894">
    <property type="entry name" value="HTH_DEOR_1"/>
    <property type="match status" value="1"/>
</dbReference>
<evidence type="ECO:0000256" key="3">
    <source>
        <dbReference type="ARBA" id="ARBA00023163"/>
    </source>
</evidence>
<dbReference type="GO" id="GO:0003677">
    <property type="term" value="F:DNA binding"/>
    <property type="evidence" value="ECO:0007669"/>
    <property type="project" value="UniProtKB-KW"/>
</dbReference>
<dbReference type="OrthoDB" id="9797223at2"/>
<dbReference type="AlphaFoldDB" id="A0A4Y1WUK7"/>
<dbReference type="InterPro" id="IPR037171">
    <property type="entry name" value="NagB/RpiA_transferase-like"/>
</dbReference>
<evidence type="ECO:0000256" key="2">
    <source>
        <dbReference type="ARBA" id="ARBA00023125"/>
    </source>
</evidence>
<dbReference type="Gene3D" id="1.10.10.10">
    <property type="entry name" value="Winged helix-like DNA-binding domain superfamily/Winged helix DNA-binding domain"/>
    <property type="match status" value="1"/>
</dbReference>
<sequence>MLSIAERRKYILDSLNRHGFVRVADMAAEMNVTKATVRKDMEFLESRNLLYRTHGSASPVNPLVQDVSVHVKSAVNSEIKQKIAVEAAGLICPDDSVFIASGSTVYAFAERIRPVGHLNVVTPSLRVAMLMNESEETTVTVLGGVLYKKSLSVRGEYAAQGFENVICSKLFFGADGIDSNFGITCATAEEATLTQKMMRASAKSVVLADSSKFGRRGFGRICSMERIDCIVTDDGISEQYRRLIEEAGVDLIVVKR</sequence>
<dbReference type="EMBL" id="AP019735">
    <property type="protein sequence ID" value="BBL04773.1"/>
    <property type="molecule type" value="Genomic_DNA"/>
</dbReference>
<dbReference type="InterPro" id="IPR014036">
    <property type="entry name" value="DeoR-like_C"/>
</dbReference>
<keyword evidence="2" id="KW-0238">DNA-binding</keyword>
<feature type="domain" description="HTH deoR-type" evidence="4">
    <location>
        <begin position="4"/>
        <end position="59"/>
    </location>
</feature>
<proteinExistence type="predicted"/>
<dbReference type="InterPro" id="IPR001034">
    <property type="entry name" value="DeoR_HTH"/>
</dbReference>
<dbReference type="SMART" id="SM01134">
    <property type="entry name" value="DeoRC"/>
    <property type="match status" value="1"/>
</dbReference>
<dbReference type="InterPro" id="IPR036388">
    <property type="entry name" value="WH-like_DNA-bd_sf"/>
</dbReference>
<evidence type="ECO:0000259" key="4">
    <source>
        <dbReference type="PROSITE" id="PS51000"/>
    </source>
</evidence>
<keyword evidence="6" id="KW-1185">Reference proteome</keyword>
<organism evidence="5 6">
    <name type="scientific">Alistipes communis</name>
    <dbReference type="NCBI Taxonomy" id="2585118"/>
    <lineage>
        <taxon>Bacteria</taxon>
        <taxon>Pseudomonadati</taxon>
        <taxon>Bacteroidota</taxon>
        <taxon>Bacteroidia</taxon>
        <taxon>Bacteroidales</taxon>
        <taxon>Rikenellaceae</taxon>
        <taxon>Alistipes</taxon>
    </lineage>
</organism>
<dbReference type="PANTHER" id="PTHR30363:SF44">
    <property type="entry name" value="AGA OPERON TRANSCRIPTIONAL REPRESSOR-RELATED"/>
    <property type="match status" value="1"/>
</dbReference>
<dbReference type="GeneID" id="78342804"/>
<dbReference type="KEGG" id="acou:A5CBH24_20860"/>
<dbReference type="PROSITE" id="PS51000">
    <property type="entry name" value="HTH_DEOR_2"/>
    <property type="match status" value="1"/>
</dbReference>
<accession>A0A4Y1WUK7</accession>
<keyword evidence="1" id="KW-0805">Transcription regulation</keyword>
<dbReference type="PANTHER" id="PTHR30363">
    <property type="entry name" value="HTH-TYPE TRANSCRIPTIONAL REGULATOR SRLR-RELATED"/>
    <property type="match status" value="1"/>
</dbReference>
<dbReference type="SMART" id="SM00420">
    <property type="entry name" value="HTH_DEOR"/>
    <property type="match status" value="1"/>
</dbReference>
<protein>
    <submittedName>
        <fullName evidence="5">DeoR family transcriptional regulator</fullName>
    </submittedName>
</protein>
<keyword evidence="3" id="KW-0804">Transcription</keyword>
<dbReference type="SUPFAM" id="SSF100950">
    <property type="entry name" value="NagB/RpiA/CoA transferase-like"/>
    <property type="match status" value="1"/>
</dbReference>
<dbReference type="Proteomes" id="UP000318946">
    <property type="component" value="Chromosome"/>
</dbReference>
<dbReference type="Pfam" id="PF08220">
    <property type="entry name" value="HTH_DeoR"/>
    <property type="match status" value="1"/>
</dbReference>
<dbReference type="InterPro" id="IPR036390">
    <property type="entry name" value="WH_DNA-bd_sf"/>
</dbReference>
<name>A0A4Y1WUK7_9BACT</name>
<reference evidence="6" key="1">
    <citation type="submission" date="2019-06" db="EMBL/GenBank/DDBJ databases">
        <title>Alistipes onderdonkii subsp. vulgaris subsp. nov., Alistipes dispar sp. nov. and Alistipes communis sp. nov., isolated from human faeces, and creation of Alistipes onderdonkii subsp. onderdonkii subsp. nov.</title>
        <authorList>
            <person name="Sakamoto M."/>
            <person name="Ikeyama N."/>
            <person name="Ogata Y."/>
            <person name="Suda W."/>
            <person name="Iino T."/>
            <person name="Hattori M."/>
            <person name="Ohkuma M."/>
        </authorList>
    </citation>
    <scope>NUCLEOTIDE SEQUENCE [LARGE SCALE GENOMIC DNA]</scope>
    <source>
        <strain evidence="6">5CBH24</strain>
    </source>
</reference>
<dbReference type="Pfam" id="PF00455">
    <property type="entry name" value="DeoRC"/>
    <property type="match status" value="1"/>
</dbReference>
<dbReference type="InterPro" id="IPR050313">
    <property type="entry name" value="Carb_Metab_HTH_regulators"/>
</dbReference>
<dbReference type="RefSeq" id="WP_141413125.1">
    <property type="nucleotide sequence ID" value="NZ_AP019735.1"/>
</dbReference>
<evidence type="ECO:0000313" key="6">
    <source>
        <dbReference type="Proteomes" id="UP000318946"/>
    </source>
</evidence>
<dbReference type="GO" id="GO:0003700">
    <property type="term" value="F:DNA-binding transcription factor activity"/>
    <property type="evidence" value="ECO:0007669"/>
    <property type="project" value="InterPro"/>
</dbReference>
<dbReference type="Gene3D" id="3.40.50.1360">
    <property type="match status" value="1"/>
</dbReference>